<reference evidence="1 2" key="1">
    <citation type="submission" date="2020-08" db="EMBL/GenBank/DDBJ databases">
        <title>Genomic Encyclopedia of Type Strains, Phase III (KMG-III): the genomes of soil and plant-associated and newly described type strains.</title>
        <authorList>
            <person name="Whitman W."/>
        </authorList>
    </citation>
    <scope>NUCLEOTIDE SEQUENCE [LARGE SCALE GENOMIC DNA]</scope>
    <source>
        <strain evidence="1 2">SFB5A</strain>
    </source>
</reference>
<organism evidence="1 2">
    <name type="scientific">Streptomyces nymphaeiformis</name>
    <dbReference type="NCBI Taxonomy" id="2663842"/>
    <lineage>
        <taxon>Bacteria</taxon>
        <taxon>Bacillati</taxon>
        <taxon>Actinomycetota</taxon>
        <taxon>Actinomycetes</taxon>
        <taxon>Kitasatosporales</taxon>
        <taxon>Streptomycetaceae</taxon>
        <taxon>Streptomyces</taxon>
    </lineage>
</organism>
<dbReference type="Proteomes" id="UP000582643">
    <property type="component" value="Unassembled WGS sequence"/>
</dbReference>
<comment type="caution">
    <text evidence="1">The sequence shown here is derived from an EMBL/GenBank/DDBJ whole genome shotgun (WGS) entry which is preliminary data.</text>
</comment>
<evidence type="ECO:0000313" key="2">
    <source>
        <dbReference type="Proteomes" id="UP000582643"/>
    </source>
</evidence>
<proteinExistence type="predicted"/>
<keyword evidence="2" id="KW-1185">Reference proteome</keyword>
<accession>A0A7W7TXY7</accession>
<protein>
    <submittedName>
        <fullName evidence="1">Uncharacterized protein</fullName>
    </submittedName>
</protein>
<name>A0A7W7TXY7_9ACTN</name>
<dbReference type="AlphaFoldDB" id="A0A7W7TXY7"/>
<evidence type="ECO:0000313" key="1">
    <source>
        <dbReference type="EMBL" id="MBB4981086.1"/>
    </source>
</evidence>
<dbReference type="RefSeq" id="WP_184930558.1">
    <property type="nucleotide sequence ID" value="NZ_JACHJY010000002.1"/>
</dbReference>
<gene>
    <name evidence="1" type="ORF">GGE06_001994</name>
</gene>
<sequence>MRRAGRPAITERRDVLAHRVAGFSRPALQRLPSHSLLAEVTLSRDVCWNRTEDQSLWLAPKRSDYGIDYGHSGTGSRTLARLLDTLLDDISSPRCRRRRP</sequence>
<dbReference type="EMBL" id="JACHJY010000002">
    <property type="protein sequence ID" value="MBB4981086.1"/>
    <property type="molecule type" value="Genomic_DNA"/>
</dbReference>